<dbReference type="Pfam" id="PF07733">
    <property type="entry name" value="DNA_pol3_alpha"/>
    <property type="match status" value="1"/>
</dbReference>
<dbReference type="Pfam" id="PF17657">
    <property type="entry name" value="DNA_pol3_finger"/>
    <property type="match status" value="1"/>
</dbReference>
<dbReference type="Gene3D" id="1.10.10.1600">
    <property type="entry name" value="Bacterial DNA polymerase III alpha subunit, thumb domain"/>
    <property type="match status" value="1"/>
</dbReference>
<organism evidence="13 14">
    <name type="scientific">Floricoccus tropicus</name>
    <dbReference type="NCBI Taxonomy" id="1859473"/>
    <lineage>
        <taxon>Bacteria</taxon>
        <taxon>Bacillati</taxon>
        <taxon>Bacillota</taxon>
        <taxon>Bacilli</taxon>
        <taxon>Lactobacillales</taxon>
        <taxon>Streptococcaceae</taxon>
        <taxon>Floricoccus</taxon>
    </lineage>
</organism>
<dbReference type="CDD" id="cd04485">
    <property type="entry name" value="DnaE_OBF"/>
    <property type="match status" value="1"/>
</dbReference>
<dbReference type="PANTHER" id="PTHR32294">
    <property type="entry name" value="DNA POLYMERASE III SUBUNIT ALPHA"/>
    <property type="match status" value="1"/>
</dbReference>
<keyword evidence="7" id="KW-0235">DNA replication</keyword>
<dbReference type="Pfam" id="PF01336">
    <property type="entry name" value="tRNA_anti-codon"/>
    <property type="match status" value="1"/>
</dbReference>
<keyword evidence="8" id="KW-0239">DNA-directed DNA polymerase</keyword>
<dbReference type="OrthoDB" id="9803237at2"/>
<evidence type="ECO:0000259" key="12">
    <source>
        <dbReference type="SMART" id="SM00481"/>
    </source>
</evidence>
<evidence type="ECO:0000313" key="13">
    <source>
        <dbReference type="EMBL" id="OFI50426.1"/>
    </source>
</evidence>
<dbReference type="AlphaFoldDB" id="A0A1E8GQX9"/>
<dbReference type="NCBIfam" id="NF005582">
    <property type="entry name" value="PRK07279.1"/>
    <property type="match status" value="1"/>
</dbReference>
<dbReference type="STRING" id="1859473.BG261_00650"/>
<dbReference type="Gene3D" id="3.20.20.140">
    <property type="entry name" value="Metal-dependent hydrolases"/>
    <property type="match status" value="1"/>
</dbReference>
<dbReference type="InterPro" id="IPR012340">
    <property type="entry name" value="NA-bd_OB-fold"/>
</dbReference>
<comment type="catalytic activity">
    <reaction evidence="11">
        <text>DNA(n) + a 2'-deoxyribonucleoside 5'-triphosphate = DNA(n+1) + diphosphate</text>
        <dbReference type="Rhea" id="RHEA:22508"/>
        <dbReference type="Rhea" id="RHEA-COMP:17339"/>
        <dbReference type="Rhea" id="RHEA-COMP:17340"/>
        <dbReference type="ChEBI" id="CHEBI:33019"/>
        <dbReference type="ChEBI" id="CHEBI:61560"/>
        <dbReference type="ChEBI" id="CHEBI:173112"/>
        <dbReference type="EC" id="2.7.7.7"/>
    </reaction>
</comment>
<dbReference type="SUPFAM" id="SSF89550">
    <property type="entry name" value="PHP domain-like"/>
    <property type="match status" value="1"/>
</dbReference>
<comment type="similarity">
    <text evidence="2">Belongs to the DNA polymerase type-C family. DnaE subfamily.</text>
</comment>
<evidence type="ECO:0000256" key="9">
    <source>
        <dbReference type="ARBA" id="ARBA00025611"/>
    </source>
</evidence>
<evidence type="ECO:0000256" key="6">
    <source>
        <dbReference type="ARBA" id="ARBA00022695"/>
    </source>
</evidence>
<dbReference type="Pfam" id="PF14579">
    <property type="entry name" value="HHH_6"/>
    <property type="match status" value="1"/>
</dbReference>
<dbReference type="GO" id="GO:0005737">
    <property type="term" value="C:cytoplasm"/>
    <property type="evidence" value="ECO:0007669"/>
    <property type="project" value="UniProtKB-SubCell"/>
</dbReference>
<evidence type="ECO:0000256" key="3">
    <source>
        <dbReference type="ARBA" id="ARBA00012417"/>
    </source>
</evidence>
<dbReference type="GO" id="GO:0003887">
    <property type="term" value="F:DNA-directed DNA polymerase activity"/>
    <property type="evidence" value="ECO:0007669"/>
    <property type="project" value="UniProtKB-KW"/>
</dbReference>
<comment type="subunit">
    <text evidence="10">DNA polymerase III contains a core (composed of alpha, epsilon and theta chains) that associates with a tau subunit. This core dimerizes to form the POLIII' complex. PolIII' associates with the gamma complex (composed of gamma, delta, delta', psi and chi chains) and with the beta chain to form the complete DNA polymerase III complex.</text>
</comment>
<dbReference type="PANTHER" id="PTHR32294:SF0">
    <property type="entry name" value="DNA POLYMERASE III SUBUNIT ALPHA"/>
    <property type="match status" value="1"/>
</dbReference>
<evidence type="ECO:0000256" key="5">
    <source>
        <dbReference type="ARBA" id="ARBA00022679"/>
    </source>
</evidence>
<dbReference type="EC" id="2.7.7.7" evidence="3"/>
<keyword evidence="14" id="KW-1185">Reference proteome</keyword>
<protein>
    <recommendedName>
        <fullName evidence="4">DNA polymerase III subunit alpha</fullName>
        <ecNumber evidence="3">2.7.7.7</ecNumber>
    </recommendedName>
</protein>
<dbReference type="Pfam" id="PF02811">
    <property type="entry name" value="PHP"/>
    <property type="match status" value="1"/>
</dbReference>
<reference evidence="14" key="1">
    <citation type="submission" date="2016-09" db="EMBL/GenBank/DDBJ databases">
        <title>Draft genome sequence of a novel species of the family Streptococcaceae isolated from flowers.</title>
        <authorList>
            <person name="Chuah L.-O."/>
            <person name="Yap K.-P."/>
            <person name="Thong K.L."/>
            <person name="Liong M.T."/>
            <person name="Ahmad R."/>
            <person name="Rusul G."/>
        </authorList>
    </citation>
    <scope>NUCLEOTIDE SEQUENCE [LARGE SCALE GENOMIC DNA]</scope>
    <source>
        <strain evidence="14">DF1</strain>
    </source>
</reference>
<comment type="function">
    <text evidence="9">DNA polymerase III is a complex, multichain enzyme responsible for most of the replicative synthesis in bacteria. This DNA polymerase also exhibits 3' to 5' exonuclease activity. The alpha chain is the DNA polymerase.</text>
</comment>
<evidence type="ECO:0000256" key="7">
    <source>
        <dbReference type="ARBA" id="ARBA00022705"/>
    </source>
</evidence>
<dbReference type="RefSeq" id="WP_070791202.1">
    <property type="nucleotide sequence ID" value="NZ_MKIR01000001.1"/>
</dbReference>
<evidence type="ECO:0000256" key="10">
    <source>
        <dbReference type="ARBA" id="ARBA00026073"/>
    </source>
</evidence>
<gene>
    <name evidence="13" type="ORF">BG261_00650</name>
</gene>
<dbReference type="InterPro" id="IPR040982">
    <property type="entry name" value="DNA_pol3_finger"/>
</dbReference>
<dbReference type="InterPro" id="IPR004805">
    <property type="entry name" value="DnaE2/DnaE/PolC"/>
</dbReference>
<dbReference type="InterPro" id="IPR029460">
    <property type="entry name" value="DNAPol_HHH"/>
</dbReference>
<comment type="caution">
    <text evidence="13">The sequence shown here is derived from an EMBL/GenBank/DDBJ whole genome shotgun (WGS) entry which is preliminary data.</text>
</comment>
<dbReference type="InterPro" id="IPR016195">
    <property type="entry name" value="Pol/histidinol_Pase-like"/>
</dbReference>
<proteinExistence type="inferred from homology"/>
<dbReference type="SMART" id="SM00481">
    <property type="entry name" value="POLIIIAc"/>
    <property type="match status" value="1"/>
</dbReference>
<dbReference type="InterPro" id="IPR004013">
    <property type="entry name" value="PHP_dom"/>
</dbReference>
<dbReference type="Proteomes" id="UP000178622">
    <property type="component" value="Unassembled WGS sequence"/>
</dbReference>
<keyword evidence="5" id="KW-0808">Transferase</keyword>
<evidence type="ECO:0000313" key="14">
    <source>
        <dbReference type="Proteomes" id="UP000178622"/>
    </source>
</evidence>
<evidence type="ECO:0000256" key="1">
    <source>
        <dbReference type="ARBA" id="ARBA00004496"/>
    </source>
</evidence>
<dbReference type="NCBIfam" id="TIGR00594">
    <property type="entry name" value="polc"/>
    <property type="match status" value="1"/>
</dbReference>
<evidence type="ECO:0000256" key="11">
    <source>
        <dbReference type="ARBA" id="ARBA00049244"/>
    </source>
</evidence>
<dbReference type="GO" id="GO:0003676">
    <property type="term" value="F:nucleic acid binding"/>
    <property type="evidence" value="ECO:0007669"/>
    <property type="project" value="InterPro"/>
</dbReference>
<dbReference type="GO" id="GO:0008408">
    <property type="term" value="F:3'-5' exonuclease activity"/>
    <property type="evidence" value="ECO:0007669"/>
    <property type="project" value="InterPro"/>
</dbReference>
<dbReference type="InterPro" id="IPR003141">
    <property type="entry name" value="Pol/His_phosphatase_N"/>
</dbReference>
<evidence type="ECO:0000256" key="4">
    <source>
        <dbReference type="ARBA" id="ARBA00019114"/>
    </source>
</evidence>
<keyword evidence="6" id="KW-0548">Nucleotidyltransferase</keyword>
<accession>A0A1E8GQX9</accession>
<dbReference type="InterPro" id="IPR041931">
    <property type="entry name" value="DNA_pol3_alpha_thumb_dom"/>
</dbReference>
<dbReference type="GO" id="GO:0006260">
    <property type="term" value="P:DNA replication"/>
    <property type="evidence" value="ECO:0007669"/>
    <property type="project" value="UniProtKB-KW"/>
</dbReference>
<dbReference type="Gene3D" id="2.40.50.140">
    <property type="entry name" value="Nucleic acid-binding proteins"/>
    <property type="match status" value="1"/>
</dbReference>
<sequence length="1040" mass="118980">MFTPLNVKTYYSFLSSTISLEGYISAAKNMGYKNIGIMDQANLHAAYSFIKLANKSGLNPIIGFEANLLLDGVPVTVYLIAKNTAGYKNLLKVSTKYNYGRRDIKDFLSHLDNIAIAIPQGFRIPNDKKELDIYTAVDLDSNSNMKSDYPILPLPTIRYLNKIDSETLYVLQAVRDGSKLDESLVYDSSEYLQSPDSFASYFDEKFPGSVKTLENLASNIKYDLVENLSLPVFNKKIPAVEELRDLAFAGLEKQISNLDEIYEARLNHELSVIHDMGFDDYFLIVADLLRYARSEDIYTGMGRGSAAGSLVAYALEITHVDPVKNNLLFERFLNPERYSMPDIDIDIPNDKRDVLLNYVKTRYGQSHSAQILTYSTFGMKQSLRDVAKVYGMTDVEATNLTKMIHGRTNLKEEYANNNRFRSEILKDSFLKQIYDTAVKIEGFPRQTSIHASGVVLAENELTNYTPLAPGDNLAITQYEAYAIEDIGLLKIDFLGLRNLSLIEKMKQLVLKKYDKEIDFLAIDLEDQNVLEIFRQGNTMGIFQFENPQMLKMLRRLKPDKFDDIVNATSIFRPGPSQNIDSFIKRRHGQEVPVYPDDSIKDILEPTYGIMIYQEQIIQIANRYAGFSLSRADLLRRAISKKNLKEIEALKQEFVNGSVAEGHTESQAIYIYELIEKFANYGFNRSHAYAYAALAYQLTFFKAYYPDAFYEALLTDGKREIYLADAQKNGFDFAKLSINSMPYHDKISGNKINLGLSHVKGVPKDMALHIINERPYSDFSDFIKKLPENFQKPNYINPLIEIGAFESFDSNRRKLVENLPKLIEYNQTIQLDLFGLNSLNFSYQDFEDYSQTEKYNKELELLSVALTPHPLTDITLSYTGEYTPTDKLQVNKRQTILVELIRIREHKTKTGEKMAFLTVQDTQGTLDITLFPESFRQYRNLLQEGGIYLMMGKVSSRNDRLQMVADRIVLREDNGVKLWINLGNSLNNQRIASILREFPGFIPVILHFQDSGQTRQIEISVEENGLLLNKLEPFILKTVYR</sequence>
<name>A0A1E8GQX9_9LACT</name>
<comment type="subcellular location">
    <subcellularLocation>
        <location evidence="1">Cytoplasm</location>
    </subcellularLocation>
</comment>
<feature type="domain" description="Polymerase/histidinol phosphatase N-terminal" evidence="12">
    <location>
        <begin position="3"/>
        <end position="70"/>
    </location>
</feature>
<dbReference type="InterPro" id="IPR011708">
    <property type="entry name" value="DNA_pol3_alpha_NTPase_dom"/>
</dbReference>
<dbReference type="CDD" id="cd07431">
    <property type="entry name" value="PHP_PolIIIA"/>
    <property type="match status" value="1"/>
</dbReference>
<evidence type="ECO:0000256" key="8">
    <source>
        <dbReference type="ARBA" id="ARBA00022932"/>
    </source>
</evidence>
<evidence type="ECO:0000256" key="2">
    <source>
        <dbReference type="ARBA" id="ARBA00009496"/>
    </source>
</evidence>
<dbReference type="EMBL" id="MKIR01000001">
    <property type="protein sequence ID" value="OFI50426.1"/>
    <property type="molecule type" value="Genomic_DNA"/>
</dbReference>
<dbReference type="InterPro" id="IPR004365">
    <property type="entry name" value="NA-bd_OB_tRNA"/>
</dbReference>